<dbReference type="PANTHER" id="PTHR24168">
    <property type="entry name" value="KN MOTIF AND ANKYRIN REPEAT DOMAIN-CONTAINING"/>
    <property type="match status" value="1"/>
</dbReference>
<feature type="repeat" description="ANK" evidence="5">
    <location>
        <begin position="1933"/>
        <end position="1957"/>
    </location>
</feature>
<dbReference type="Pfam" id="PF12796">
    <property type="entry name" value="Ank_2"/>
    <property type="match status" value="2"/>
</dbReference>
<evidence type="ECO:0000313" key="7">
    <source>
        <dbReference type="EMBL" id="CAH1773388.1"/>
    </source>
</evidence>
<feature type="region of interest" description="Disordered" evidence="6">
    <location>
        <begin position="221"/>
        <end position="240"/>
    </location>
</feature>
<dbReference type="Proteomes" id="UP000749559">
    <property type="component" value="Unassembled WGS sequence"/>
</dbReference>
<keyword evidence="4" id="KW-0175">Coiled coil</keyword>
<feature type="compositionally biased region" description="Basic and acidic residues" evidence="6">
    <location>
        <begin position="1287"/>
        <end position="1317"/>
    </location>
</feature>
<comment type="caution">
    <text evidence="7">The sequence shown here is derived from an EMBL/GenBank/DDBJ whole genome shotgun (WGS) entry which is preliminary data.</text>
</comment>
<feature type="region of interest" description="Disordered" evidence="6">
    <location>
        <begin position="1401"/>
        <end position="1502"/>
    </location>
</feature>
<evidence type="ECO:0008006" key="9">
    <source>
        <dbReference type="Google" id="ProtNLM"/>
    </source>
</evidence>
<dbReference type="InterPro" id="IPR047184">
    <property type="entry name" value="KANK1-4"/>
</dbReference>
<feature type="region of interest" description="Disordered" evidence="6">
    <location>
        <begin position="1588"/>
        <end position="1611"/>
    </location>
</feature>
<feature type="compositionally biased region" description="Polar residues" evidence="6">
    <location>
        <begin position="1485"/>
        <end position="1502"/>
    </location>
</feature>
<evidence type="ECO:0000313" key="8">
    <source>
        <dbReference type="Proteomes" id="UP000749559"/>
    </source>
</evidence>
<feature type="compositionally biased region" description="Low complexity" evidence="6">
    <location>
        <begin position="1465"/>
        <end position="1476"/>
    </location>
</feature>
<feature type="compositionally biased region" description="Low complexity" evidence="6">
    <location>
        <begin position="2131"/>
        <end position="2150"/>
    </location>
</feature>
<feature type="region of interest" description="Disordered" evidence="6">
    <location>
        <begin position="437"/>
        <end position="483"/>
    </location>
</feature>
<feature type="region of interest" description="Disordered" evidence="6">
    <location>
        <begin position="1769"/>
        <end position="1789"/>
    </location>
</feature>
<evidence type="ECO:0000256" key="1">
    <source>
        <dbReference type="ARBA" id="ARBA00022553"/>
    </source>
</evidence>
<dbReference type="GO" id="GO:0005737">
    <property type="term" value="C:cytoplasm"/>
    <property type="evidence" value="ECO:0007669"/>
    <property type="project" value="TreeGrafter"/>
</dbReference>
<feature type="region of interest" description="Disordered" evidence="6">
    <location>
        <begin position="105"/>
        <end position="189"/>
    </location>
</feature>
<dbReference type="EMBL" id="CAIIXF020000001">
    <property type="protein sequence ID" value="CAH1773388.1"/>
    <property type="molecule type" value="Genomic_DNA"/>
</dbReference>
<dbReference type="PROSITE" id="PS50297">
    <property type="entry name" value="ANK_REP_REGION"/>
    <property type="match status" value="3"/>
</dbReference>
<dbReference type="PANTHER" id="PTHR24168:SF21">
    <property type="entry name" value="KANK, ISOFORM D"/>
    <property type="match status" value="1"/>
</dbReference>
<feature type="region of interest" description="Disordered" evidence="6">
    <location>
        <begin position="2102"/>
        <end position="2150"/>
    </location>
</feature>
<feature type="compositionally biased region" description="Polar residues" evidence="6">
    <location>
        <begin position="2102"/>
        <end position="2121"/>
    </location>
</feature>
<evidence type="ECO:0000256" key="4">
    <source>
        <dbReference type="ARBA" id="ARBA00023054"/>
    </source>
</evidence>
<feature type="region of interest" description="Disordered" evidence="6">
    <location>
        <begin position="1275"/>
        <end position="1349"/>
    </location>
</feature>
<keyword evidence="3 5" id="KW-0040">ANK repeat</keyword>
<feature type="repeat" description="ANK" evidence="5">
    <location>
        <begin position="2038"/>
        <end position="2059"/>
    </location>
</feature>
<protein>
    <recommendedName>
        <fullName evidence="9">KN motif and ankyrin repeat domain-containing protein 1</fullName>
    </recommendedName>
</protein>
<proteinExistence type="predicted"/>
<feature type="compositionally biased region" description="Polar residues" evidence="6">
    <location>
        <begin position="119"/>
        <end position="141"/>
    </location>
</feature>
<dbReference type="InterPro" id="IPR002110">
    <property type="entry name" value="Ankyrin_rpt"/>
</dbReference>
<feature type="compositionally biased region" description="Low complexity" evidence="6">
    <location>
        <begin position="1428"/>
        <end position="1440"/>
    </location>
</feature>
<feature type="region of interest" description="Disordered" evidence="6">
    <location>
        <begin position="15"/>
        <end position="92"/>
    </location>
</feature>
<name>A0A8S4MXB4_OWEFU</name>
<feature type="compositionally biased region" description="Polar residues" evidence="6">
    <location>
        <begin position="221"/>
        <end position="232"/>
    </location>
</feature>
<evidence type="ECO:0000256" key="3">
    <source>
        <dbReference type="ARBA" id="ARBA00023043"/>
    </source>
</evidence>
<feature type="compositionally biased region" description="Basic residues" evidence="6">
    <location>
        <begin position="671"/>
        <end position="681"/>
    </location>
</feature>
<evidence type="ECO:0000256" key="2">
    <source>
        <dbReference type="ARBA" id="ARBA00022737"/>
    </source>
</evidence>
<dbReference type="GO" id="GO:0030837">
    <property type="term" value="P:negative regulation of actin filament polymerization"/>
    <property type="evidence" value="ECO:0007669"/>
    <property type="project" value="InterPro"/>
</dbReference>
<dbReference type="Pfam" id="PF12075">
    <property type="entry name" value="KN_motif"/>
    <property type="match status" value="1"/>
</dbReference>
<accession>A0A8S4MXB4</accession>
<feature type="compositionally biased region" description="Basic and acidic residues" evidence="6">
    <location>
        <begin position="105"/>
        <end position="118"/>
    </location>
</feature>
<organism evidence="7 8">
    <name type="scientific">Owenia fusiformis</name>
    <name type="common">Polychaete worm</name>
    <dbReference type="NCBI Taxonomy" id="6347"/>
    <lineage>
        <taxon>Eukaryota</taxon>
        <taxon>Metazoa</taxon>
        <taxon>Spiralia</taxon>
        <taxon>Lophotrochozoa</taxon>
        <taxon>Annelida</taxon>
        <taxon>Polychaeta</taxon>
        <taxon>Sedentaria</taxon>
        <taxon>Canalipalpata</taxon>
        <taxon>Sabellida</taxon>
        <taxon>Oweniida</taxon>
        <taxon>Oweniidae</taxon>
        <taxon>Owenia</taxon>
    </lineage>
</organism>
<dbReference type="PROSITE" id="PS50088">
    <property type="entry name" value="ANK_REPEAT"/>
    <property type="match status" value="3"/>
</dbReference>
<feature type="repeat" description="ANK" evidence="5">
    <location>
        <begin position="2005"/>
        <end position="2037"/>
    </location>
</feature>
<dbReference type="SMART" id="SM00248">
    <property type="entry name" value="ANK"/>
    <property type="match status" value="4"/>
</dbReference>
<gene>
    <name evidence="7" type="ORF">OFUS_LOCUS992</name>
</gene>
<keyword evidence="2" id="KW-0677">Repeat</keyword>
<evidence type="ECO:0000256" key="6">
    <source>
        <dbReference type="SAM" id="MobiDB-lite"/>
    </source>
</evidence>
<dbReference type="OrthoDB" id="5406014at2759"/>
<dbReference type="FunFam" id="1.25.40.20:FF:000017">
    <property type="entry name" value="KN motif and ankyrin repeat domain-containing protein 1"/>
    <property type="match status" value="1"/>
</dbReference>
<feature type="region of interest" description="Disordered" evidence="6">
    <location>
        <begin position="892"/>
        <end position="912"/>
    </location>
</feature>
<dbReference type="InterPro" id="IPR021939">
    <property type="entry name" value="KN_motif"/>
</dbReference>
<dbReference type="Gene3D" id="1.25.40.20">
    <property type="entry name" value="Ankyrin repeat-containing domain"/>
    <property type="match status" value="1"/>
</dbReference>
<feature type="compositionally biased region" description="Polar residues" evidence="6">
    <location>
        <begin position="65"/>
        <end position="81"/>
    </location>
</feature>
<dbReference type="GO" id="GO:0005856">
    <property type="term" value="C:cytoskeleton"/>
    <property type="evidence" value="ECO:0007669"/>
    <property type="project" value="TreeGrafter"/>
</dbReference>
<feature type="region of interest" description="Disordered" evidence="6">
    <location>
        <begin position="661"/>
        <end position="685"/>
    </location>
</feature>
<feature type="non-terminal residue" evidence="7">
    <location>
        <position position="2150"/>
    </location>
</feature>
<sequence>MTSSREYVEAQYHANTLPHHANTMPHSHNKARPDSEIYDNVPPGSGYEFRPSSVTPGQMAGFRQASMSPTRVPNRSTSTPPYRTPQADPTQGLVFENPWTQLETHAEHRQTSRSETRRGNVSMTLPLKPTNNPYQSVNVAQLRSIRSPPPGAQRRVISPPPIVNSHQPSPELASPQPRMGSTVRNAVSPPPVVTHRRVISPPPPVAPKPFSPPPYSGNKMNTWSPNKGGRQQTDTTTETKVTKMERVEKKEWMELKTGSSGYNTIQPQIRSSPGKENVKVQQQNFNVTETQHSKSPKMEKVTLRERSGENGVKGDGKTDHMDFVDGRCSCCPYGYHIDLDFLRYCDDMANGKYLKKLKKIHRDKRKLRKSMEVYLQQQEMKMMDINIGPPPDVVNTSDQQFIQGLQVEDAASNKILDEIDTSIEGTLSSIDILMAAGKGKGGSESESDLASPLSPQYDSRPYPYQRDRRGSSSSMSSVDTFASQSEASTPIPFLHVNSKYANITSENLAATLASLPVSAGTPSGPQLSQASLQSIREQMAFSLQRMRELEEQVKAIPILQVRISVLKEEKRLLMLQLKAKTHNFNVRSVGVGDFKTDRNEMIDSGKITNITSTDHTESHMTRLTSKKTFDYGMSTPRAGERDVISPGFDATSPLSPVSPWGSIDGQMPKSPKPKVAPKPKKMTSVGVGGGKVTDWYLVQPTLPDNATVPGGGWQKITVEAGKKEPVSVHHTTKLTNITLTPKSPEPVRKAAMRSIGIGDESVEEPYLLQPAIAPSHQIEMFQSHNVHIHEKEIHTVMIDQGKGIKALKSPKPFVAPKPVTRSIGTGDSNVFDTGSGVHVHEKELRTVILEQPQHQQKRTRNVGIECKVATRDVGVIFYSDETKPSTRSIAIGVGEYRPPPEPETHTSSSESSTVYTRTIMEEHHHGHRIGGGGQVGLNLPNSDKIRLAIQDVLSKSVKSATTQTNYSSKDFGQTCCAINTVSRGTGGDTIDVEVRPVMKTRSMGLQTKPSMTNRTCSTDIVHTHTSTTNTPSPNPTHKSTNTVTVVKYPAATNTDPKMNHKTATQTDHKVFLHTEQLLNTGVNTEEPKVRNMSTGTDEKKLTDSNFDFEITFSDQSMNTVSMVDDKSTNTLKIKKTDTGVSDDTIQKVDCDMCAAKKRMISVGVDHRISSRQVGVGSSSVNDVVCDKCGQVQTRDRGVGEDTIDSFDVEVQGVVTETIEKDQVSCMLQAGTPTKTAKTVKIAKTEPTTTTTVKEEVVSQDSLRDVVSKIITTTTTTEEITEEEETIEEKTEPVKEGSKTEKSESIVVRSEPEVKTDETQEEITTTVTKVEKSEPQWDSDEGPREMDEDEMDEDTFFMVSGGGGFDSGDSGEEEQDRFIYGGGETTKTGGFLGRKFDDLSNISQIEESPERDIPSFRRTTTSKVEPEQKTSSSFTKTVTTKSEPERDSSFQTRTVTKAMKPERDTSSSSFTTKTVTSRVEPEHDSSFTTRTITTHSEPTEKSSFARTRKIMTEVEPTVETKTITRKTITRIVNGKPVTEEIEFEGDDDGNFLESGASSGGSSFTTRKITSSIPITQKSTTRTITRTVDGETVTEEHTEGDESGERVDGGRQRTRASKIITRDAPTPATQEVMTNKMINRMMGGSPIMKAMTETFDFDDSNTVEEDRIVSEQSITETGKDGKEVTRQRITKILNGKRITEEIITKGNITSKRILSESEASKPFDGMAAMNTGTTSTSEQTTIIANKGSEAFQTQTQEPTMSSLKSVVSKAIGSSSSTSNNNNGNKGGVTTTKTVRTVRLGGSGDDETTETVTEVTTCEDGTSLADNGVKSILKRRDSTDKSAGKKGISFAEGTVGGFELSEEAQKACQVYANYLEDSTNVTTKELNSSLNAIQQEWFKASSHKLSNPSMVEDFLSCFSEYSKSLLDKVVNMADANGNTAIHYAVSHCNFEIVTLLLDTGLCNVNKPNKAGYTAIMLASLAVIQTELQKTVVRHLFEAGDVNARASQAGQTALMLAVSHGRTDTVSLLMQCGADINAKDEDGSTALMCASEHGHAEIVKLLLAHPHCDATLTDNDGSTALSIAMEANHRDIGVLIYAHVNYRSKGSPQTSSSSVNQQHGESVQLSSLSEKHETSSGSSSLGQSGGSSSFGQSS</sequence>
<keyword evidence="1" id="KW-0597">Phosphoprotein</keyword>
<keyword evidence="8" id="KW-1185">Reference proteome</keyword>
<reference evidence="7" key="1">
    <citation type="submission" date="2022-03" db="EMBL/GenBank/DDBJ databases">
        <authorList>
            <person name="Martin C."/>
        </authorList>
    </citation>
    <scope>NUCLEOTIDE SEQUENCE</scope>
</reference>
<evidence type="ECO:0000256" key="5">
    <source>
        <dbReference type="PROSITE-ProRule" id="PRU00023"/>
    </source>
</evidence>
<dbReference type="InterPro" id="IPR036770">
    <property type="entry name" value="Ankyrin_rpt-contain_sf"/>
</dbReference>
<dbReference type="SUPFAM" id="SSF48403">
    <property type="entry name" value="Ankyrin repeat"/>
    <property type="match status" value="1"/>
</dbReference>
<feature type="compositionally biased region" description="Basic and acidic residues" evidence="6">
    <location>
        <begin position="1328"/>
        <end position="1344"/>
    </location>
</feature>